<evidence type="ECO:0000256" key="1">
    <source>
        <dbReference type="ARBA" id="ARBA00008799"/>
    </source>
</evidence>
<dbReference type="AlphaFoldDB" id="A0A1Z5HRM1"/>
<dbReference type="GO" id="GO:0003825">
    <property type="term" value="F:alpha,alpha-trehalose-phosphate synthase (UDP-forming) activity"/>
    <property type="evidence" value="ECO:0007669"/>
    <property type="project" value="TreeGrafter"/>
</dbReference>
<dbReference type="EMBL" id="BDGJ01000051">
    <property type="protein sequence ID" value="GAW92088.1"/>
    <property type="molecule type" value="Genomic_DNA"/>
</dbReference>
<dbReference type="CDD" id="cd03788">
    <property type="entry name" value="GT20_TPS"/>
    <property type="match status" value="1"/>
</dbReference>
<dbReference type="SUPFAM" id="SSF53756">
    <property type="entry name" value="UDP-Glycosyltransferase/glycogen phosphorylase"/>
    <property type="match status" value="1"/>
</dbReference>
<organism evidence="2 3">
    <name type="scientific">Calderihabitans maritimus</name>
    <dbReference type="NCBI Taxonomy" id="1246530"/>
    <lineage>
        <taxon>Bacteria</taxon>
        <taxon>Bacillati</taxon>
        <taxon>Bacillota</taxon>
        <taxon>Clostridia</taxon>
        <taxon>Neomoorellales</taxon>
        <taxon>Calderihabitantaceae</taxon>
        <taxon>Calderihabitans</taxon>
    </lineage>
</organism>
<reference evidence="3" key="1">
    <citation type="journal article" date="2017" name="Appl. Environ. Microbiol.">
        <title>Genomic Analysis of Calderihabitans maritimus KKC1, a Thermophilic, Hydrogenogenic, Carboxydotrophic Bacterium Isolated from Marine Sediment.</title>
        <authorList>
            <person name="Omae K."/>
            <person name="Yoneda Y."/>
            <person name="Fukuyama Y."/>
            <person name="Yoshida T."/>
            <person name="Sako Y."/>
        </authorList>
    </citation>
    <scope>NUCLEOTIDE SEQUENCE [LARGE SCALE GENOMIC DNA]</scope>
    <source>
        <strain evidence="3">KKC1</strain>
    </source>
</reference>
<evidence type="ECO:0000313" key="2">
    <source>
        <dbReference type="EMBL" id="GAW92088.1"/>
    </source>
</evidence>
<dbReference type="Proteomes" id="UP000197032">
    <property type="component" value="Unassembled WGS sequence"/>
</dbReference>
<dbReference type="GO" id="GO:0005829">
    <property type="term" value="C:cytosol"/>
    <property type="evidence" value="ECO:0007669"/>
    <property type="project" value="TreeGrafter"/>
</dbReference>
<dbReference type="GO" id="GO:0004805">
    <property type="term" value="F:trehalose-phosphatase activity"/>
    <property type="evidence" value="ECO:0007669"/>
    <property type="project" value="TreeGrafter"/>
</dbReference>
<accession>A0A1Z5HRM1</accession>
<dbReference type="RefSeq" id="WP_088553512.1">
    <property type="nucleotide sequence ID" value="NZ_BDGJ01000051.1"/>
</dbReference>
<evidence type="ECO:0000313" key="3">
    <source>
        <dbReference type="Proteomes" id="UP000197032"/>
    </source>
</evidence>
<comment type="caution">
    <text evidence="2">The sequence shown here is derived from an EMBL/GenBank/DDBJ whole genome shotgun (WGS) entry which is preliminary data.</text>
</comment>
<dbReference type="Gene3D" id="3.40.50.2000">
    <property type="entry name" value="Glycogen Phosphorylase B"/>
    <property type="match status" value="2"/>
</dbReference>
<dbReference type="PANTHER" id="PTHR10788">
    <property type="entry name" value="TREHALOSE-6-PHOSPHATE SYNTHASE"/>
    <property type="match status" value="1"/>
</dbReference>
<dbReference type="GO" id="GO:0005992">
    <property type="term" value="P:trehalose biosynthetic process"/>
    <property type="evidence" value="ECO:0007669"/>
    <property type="project" value="InterPro"/>
</dbReference>
<dbReference type="OrthoDB" id="9761633at2"/>
<sequence length="507" mass="57279">MFKLAPLGNNNKVILVSNRGSYIFREENSGRKREKAVSGLVSALEPVVQNFGGTWLAWGGRVAEGSKVKGEMIGVPANEPLYWFQEILLTEKEIEKYYLGFSNSCLWPLCHCFLEKVVVRKDYWDSYRNVNQKYAQVIGGFMRSGDLIWVHDFHLALVPEMVRRAHGKANIAFFWHVPFPPPEIFSTLPWAADILRGLLGADCIAFHSADYRNNFLRCVEKILHLPVNWELGMVKGDNRNITVSFAPIGIDWNKFREMASRAEILAQASEIRGRVEADFIFLGVDRLDYTKGILERLLAFETFLEKFPQYRGRVALLQVAVPSRSGVKAYENLKHRVEEAVGRINGRYSINWRGPVLYRYGALSSSELVAHYLAADIALVTPLRDGLNLVAKEFIAAKTDRRGVLVLSAYAGAAQQLREALLVNPYYPEEMADVFRQAVEMPVSEQVYRMELLRKVVQQQDVYWWSHQVLKTLPSKWGKLAATSGLGRAVNMGKAVTAGSSSLEDGV</sequence>
<protein>
    <submittedName>
        <fullName evidence="2">Trehalose-6-phosphate synthase</fullName>
    </submittedName>
</protein>
<proteinExistence type="inferred from homology"/>
<dbReference type="PANTHER" id="PTHR10788:SF106">
    <property type="entry name" value="BCDNA.GH08860"/>
    <property type="match status" value="1"/>
</dbReference>
<gene>
    <name evidence="2" type="ORF">KKC1_12470</name>
</gene>
<dbReference type="Pfam" id="PF00982">
    <property type="entry name" value="Glyco_transf_20"/>
    <property type="match status" value="1"/>
</dbReference>
<dbReference type="InterPro" id="IPR001830">
    <property type="entry name" value="Glyco_trans_20"/>
</dbReference>
<name>A0A1Z5HRM1_9FIRM</name>
<comment type="similarity">
    <text evidence="1">Belongs to the glycosyltransferase 20 family.</text>
</comment>
<keyword evidence="3" id="KW-1185">Reference proteome</keyword>